<dbReference type="EMBL" id="JBHMCY010000034">
    <property type="protein sequence ID" value="MFB9464739.1"/>
    <property type="molecule type" value="Genomic_DNA"/>
</dbReference>
<gene>
    <name evidence="2" type="ORF">ACFF45_19000</name>
</gene>
<evidence type="ECO:0000259" key="1">
    <source>
        <dbReference type="Pfam" id="PF12770"/>
    </source>
</evidence>
<reference evidence="2 3" key="1">
    <citation type="submission" date="2024-09" db="EMBL/GenBank/DDBJ databases">
        <authorList>
            <person name="Sun Q."/>
            <person name="Mori K."/>
        </authorList>
    </citation>
    <scope>NUCLEOTIDE SEQUENCE [LARGE SCALE GENOMIC DNA]</scope>
    <source>
        <strain evidence="2 3">JCM 6917</strain>
    </source>
</reference>
<dbReference type="Pfam" id="PF12770">
    <property type="entry name" value="CHAT"/>
    <property type="match status" value="1"/>
</dbReference>
<name>A0ABV5N4J1_9ACTN</name>
<dbReference type="SMART" id="SM00028">
    <property type="entry name" value="TPR"/>
    <property type="match status" value="4"/>
</dbReference>
<dbReference type="InterPro" id="IPR024983">
    <property type="entry name" value="CHAT_dom"/>
</dbReference>
<dbReference type="InterPro" id="IPR019734">
    <property type="entry name" value="TPR_rpt"/>
</dbReference>
<evidence type="ECO:0000313" key="3">
    <source>
        <dbReference type="Proteomes" id="UP001589709"/>
    </source>
</evidence>
<protein>
    <submittedName>
        <fullName evidence="2">CHAT domain-containing protein</fullName>
    </submittedName>
</protein>
<dbReference type="SUPFAM" id="SSF48452">
    <property type="entry name" value="TPR-like"/>
    <property type="match status" value="1"/>
</dbReference>
<proteinExistence type="predicted"/>
<sequence length="867" mass="92614">MTAGSESVLELLPMVFAAPNDALAGAERVLGTDPPPLHASVAHQVIGIWQRDFGDLRIALDHLRRARDLAARAESAEREADVLGTLGVALVHAGRTRQGLAAFERGVVRGTGHTRARVLYRRAYVWWVLGHHREALEDVRRAIPVLRQADDVIWTARALTLRATVHLALGSVERADADFTAAERLWDTTGQEHDKADAVESRGLAAFRSGDIPAALRLLDEAQERYAKLGTPSFMLDIRRCEVLMAAGLAPEALAEADAATGVLDGIGGQSTRKAELLLVAARAARLAGDPHTAIARAALAVRLFAAQRRTWWETHARLVLIEARVAAGRRSGRLVADAAAVAERLAAFGAPAAPEASLLAGRIALELGWRTDAERHLAVAARSRHTGPPPARVTGWVAQALRARAAGSRRGVLEACRRGLDVLDDHRMTLGASELRARATEQGAELAALAQQAGLAGGEPRRLLVWSERWRATVLSAPPTRPPADPVLVRSLTAFREIAARAEAARMEGRPVPALEREQRRLEREVRSRTLHMRGDSPHDGHRFDVGRLLARLGDTRLVELAVLDGRVHVLLCGQGRVRRFEAGLLAEAETEAEYVQAGLRRLAHPGAEGRLPVVEAAGRRLEELLLGPAAGQLGSGPVVVVPPARLHRVPWALLPSLRERVLSVSPSASSWLRARETEPPPGGRHVLVRGPGLATGGAEVPEVADRYGRPTVLEHDEARVPRVLEELDGAALAHIAAHGTFRADSPLFSALRMADGPLIVHDLERLGRSPYRIILSSCDTARLATVGADELLGLVTALLPLGTAGVVASSAPVNDAAVVPLMLALHQGLAAGLGLAEALRDARAALPGDAVHQATGWAFTAFGAA</sequence>
<dbReference type="InterPro" id="IPR011990">
    <property type="entry name" value="TPR-like_helical_dom_sf"/>
</dbReference>
<feature type="domain" description="CHAT" evidence="1">
    <location>
        <begin position="618"/>
        <end position="865"/>
    </location>
</feature>
<accession>A0ABV5N4J1</accession>
<keyword evidence="3" id="KW-1185">Reference proteome</keyword>
<organism evidence="2 3">
    <name type="scientific">Streptomyces cinereospinus</name>
    <dbReference type="NCBI Taxonomy" id="285561"/>
    <lineage>
        <taxon>Bacteria</taxon>
        <taxon>Bacillati</taxon>
        <taxon>Actinomycetota</taxon>
        <taxon>Actinomycetes</taxon>
        <taxon>Kitasatosporales</taxon>
        <taxon>Streptomycetaceae</taxon>
        <taxon>Streptomyces</taxon>
    </lineage>
</organism>
<dbReference type="Gene3D" id="1.25.40.10">
    <property type="entry name" value="Tetratricopeptide repeat domain"/>
    <property type="match status" value="1"/>
</dbReference>
<comment type="caution">
    <text evidence="2">The sequence shown here is derived from an EMBL/GenBank/DDBJ whole genome shotgun (WGS) entry which is preliminary data.</text>
</comment>
<dbReference type="Proteomes" id="UP001589709">
    <property type="component" value="Unassembled WGS sequence"/>
</dbReference>
<evidence type="ECO:0000313" key="2">
    <source>
        <dbReference type="EMBL" id="MFB9464739.1"/>
    </source>
</evidence>
<dbReference type="RefSeq" id="WP_381347480.1">
    <property type="nucleotide sequence ID" value="NZ_JBHMCY010000034.1"/>
</dbReference>